<gene>
    <name evidence="2" type="ORF">A2755_02350</name>
</gene>
<name>A0A1F8DRG6_9BACT</name>
<dbReference type="EMBL" id="MGIP01000011">
    <property type="protein sequence ID" value="OGM91220.1"/>
    <property type="molecule type" value="Genomic_DNA"/>
</dbReference>
<proteinExistence type="predicted"/>
<evidence type="ECO:0000313" key="3">
    <source>
        <dbReference type="Proteomes" id="UP000177029"/>
    </source>
</evidence>
<dbReference type="STRING" id="1802555.A2755_02350"/>
<sequence>MNEQIVLLIKSFASKGKKRSEIVTELVHEGYASDDIEDAINRLYAAGELPPSFWDGTVRTAPAVSAERISDDGRKKTFIGIGVVLGVVVLLYGGWAWYQNQPQVVANRVYTALEDAKSFEFEVQAILPQNEAGVSARGIAIVQNKPAISIEIEAPMAGGMAFAAIRRENGELVFKTEGEHILSQYAWIQANPETFFSEAYRFGLDAISNRSGLFRDVSKERGEDARRLLDRILRSSTKSPVVPAPRGMKGVLLQADAVYKRQLAEYILDRYDSDFLDDISVSQWHLFASNKKPQTYILDIRSREGLVGLVFKSVTVTIQNLNRHTEIPFDAVTTPFESILIWENQQ</sequence>
<dbReference type="AlphaFoldDB" id="A0A1F8DRG6"/>
<dbReference type="Proteomes" id="UP000177029">
    <property type="component" value="Unassembled WGS sequence"/>
</dbReference>
<accession>A0A1F8DRG6</accession>
<evidence type="ECO:0000256" key="1">
    <source>
        <dbReference type="SAM" id="Phobius"/>
    </source>
</evidence>
<keyword evidence="1" id="KW-0472">Membrane</keyword>
<feature type="transmembrane region" description="Helical" evidence="1">
    <location>
        <begin position="78"/>
        <end position="98"/>
    </location>
</feature>
<reference evidence="2 3" key="1">
    <citation type="journal article" date="2016" name="Nat. Commun.">
        <title>Thousands of microbial genomes shed light on interconnected biogeochemical processes in an aquifer system.</title>
        <authorList>
            <person name="Anantharaman K."/>
            <person name="Brown C.T."/>
            <person name="Hug L.A."/>
            <person name="Sharon I."/>
            <person name="Castelle C.J."/>
            <person name="Probst A.J."/>
            <person name="Thomas B.C."/>
            <person name="Singh A."/>
            <person name="Wilkins M.J."/>
            <person name="Karaoz U."/>
            <person name="Brodie E.L."/>
            <person name="Williams K.H."/>
            <person name="Hubbard S.S."/>
            <person name="Banfield J.F."/>
        </authorList>
    </citation>
    <scope>NUCLEOTIDE SEQUENCE [LARGE SCALE GENOMIC DNA]</scope>
</reference>
<evidence type="ECO:0000313" key="2">
    <source>
        <dbReference type="EMBL" id="OGM91220.1"/>
    </source>
</evidence>
<protein>
    <submittedName>
        <fullName evidence="2">Uncharacterized protein</fullName>
    </submittedName>
</protein>
<organism evidence="2 3">
    <name type="scientific">Candidatus Wolfebacteria bacterium RIFCSPHIGHO2_01_FULL_48_22</name>
    <dbReference type="NCBI Taxonomy" id="1802555"/>
    <lineage>
        <taxon>Bacteria</taxon>
        <taxon>Candidatus Wolfeibacteriota</taxon>
    </lineage>
</organism>
<comment type="caution">
    <text evidence="2">The sequence shown here is derived from an EMBL/GenBank/DDBJ whole genome shotgun (WGS) entry which is preliminary data.</text>
</comment>
<keyword evidence="1" id="KW-1133">Transmembrane helix</keyword>
<keyword evidence="1" id="KW-0812">Transmembrane</keyword>